<gene>
    <name evidence="2" type="ORF">A6E01_14450</name>
    <name evidence="3" type="ORF">BCS93_17940</name>
</gene>
<dbReference type="EMBL" id="CP016178">
    <property type="protein sequence ID" value="ANO34403.1"/>
    <property type="molecule type" value="Genomic_DNA"/>
</dbReference>
<dbReference type="Proteomes" id="UP000235611">
    <property type="component" value="Unassembled WGS sequence"/>
</dbReference>
<dbReference type="KEGG" id="vbr:A6E01_14450"/>
<dbReference type="AlphaFoldDB" id="A0AAJ3VQ85"/>
<dbReference type="EMBL" id="MDBO01000128">
    <property type="protein sequence ID" value="PMP05999.1"/>
    <property type="molecule type" value="Genomic_DNA"/>
</dbReference>
<feature type="compositionally biased region" description="Polar residues" evidence="1">
    <location>
        <begin position="48"/>
        <end position="59"/>
    </location>
</feature>
<dbReference type="Proteomes" id="UP000092018">
    <property type="component" value="Chromosome 2"/>
</dbReference>
<name>A0AAJ3VQ85_9VIBR</name>
<evidence type="ECO:0000313" key="5">
    <source>
        <dbReference type="Proteomes" id="UP000235611"/>
    </source>
</evidence>
<proteinExistence type="predicted"/>
<reference evidence="2 4" key="1">
    <citation type="submission" date="2016-06" db="EMBL/GenBank/DDBJ databases">
        <title>Adaptive Radiation by Waves of Gene Transfer Leads to Fine-Scale Resource Partitioning in Marine Microbes.</title>
        <authorList>
            <person name="Hehemann J.-H."/>
            <person name="Arevalo P."/>
            <person name="Datta M.S."/>
            <person name="Yu X."/>
            <person name="Corzett C."/>
            <person name="Henschel A."/>
            <person name="Preheim S.P."/>
            <person name="Timberlake S."/>
            <person name="Alm E.J."/>
            <person name="Polz M.F."/>
        </authorList>
    </citation>
    <scope>NUCLEOTIDE SEQUENCE [LARGE SCALE GENOMIC DNA]</scope>
    <source>
        <strain evidence="2 4">FF50</strain>
    </source>
</reference>
<feature type="region of interest" description="Disordered" evidence="1">
    <location>
        <begin position="34"/>
        <end position="59"/>
    </location>
</feature>
<reference evidence="3" key="4">
    <citation type="journal article" date="2018" name="Nature">
        <title>A major lineage of non-tailed dsDNA viruses as unrecognized killers of marine bacteria.</title>
        <authorList>
            <person name="Kauffman K.M."/>
            <person name="Hussain F.A."/>
            <person name="Yang J."/>
            <person name="Arevalo P."/>
            <person name="Brown J.M."/>
            <person name="Chang W.K."/>
            <person name="VanInsberghe D."/>
            <person name="Elsherbini J."/>
            <person name="Sharma R.S."/>
            <person name="Cutler M.B."/>
            <person name="Kelly L."/>
            <person name="Polz M.F."/>
        </authorList>
    </citation>
    <scope>NUCLEOTIDE SEQUENCE</scope>
    <source>
        <strain evidence="3">10N.222.49.A5</strain>
    </source>
</reference>
<evidence type="ECO:0000256" key="1">
    <source>
        <dbReference type="SAM" id="MobiDB-lite"/>
    </source>
</evidence>
<reference evidence="5" key="2">
    <citation type="submission" date="2016-07" db="EMBL/GenBank/DDBJ databases">
        <title>Nontailed viruses are major unrecognized killers of bacteria in the ocean.</title>
        <authorList>
            <person name="Kauffman K."/>
            <person name="Hussain F."/>
            <person name="Yang J."/>
            <person name="Arevalo P."/>
            <person name="Brown J."/>
            <person name="Cutler M."/>
            <person name="Kelly L."/>
            <person name="Polz M.F."/>
        </authorList>
    </citation>
    <scope>NUCLEOTIDE SEQUENCE [LARGE SCALE GENOMIC DNA]</scope>
    <source>
        <strain evidence="5">10N.222.49.A5</strain>
    </source>
</reference>
<sequence>MLMRSRLKAQTKTAVILNLIQDLSAHIANFDTQPMMSSQSADPEKYSSMMTNQKAFKQA</sequence>
<organism evidence="3 5">
    <name type="scientific">Vibrio breoganii</name>
    <dbReference type="NCBI Taxonomy" id="553239"/>
    <lineage>
        <taxon>Bacteria</taxon>
        <taxon>Pseudomonadati</taxon>
        <taxon>Pseudomonadota</taxon>
        <taxon>Gammaproteobacteria</taxon>
        <taxon>Vibrionales</taxon>
        <taxon>Vibrionaceae</taxon>
        <taxon>Vibrio</taxon>
    </lineage>
</organism>
<evidence type="ECO:0000313" key="2">
    <source>
        <dbReference type="EMBL" id="ANO34403.1"/>
    </source>
</evidence>
<evidence type="ECO:0000313" key="3">
    <source>
        <dbReference type="EMBL" id="PMP05999.1"/>
    </source>
</evidence>
<accession>A0AAJ3VQ85</accession>
<reference evidence="3" key="3">
    <citation type="submission" date="2016-07" db="EMBL/GenBank/DDBJ databases">
        <authorList>
            <person name="Kauffman K."/>
            <person name="Arevalo P."/>
            <person name="Polz M.F."/>
        </authorList>
    </citation>
    <scope>NUCLEOTIDE SEQUENCE</scope>
    <source>
        <strain evidence="3">10N.222.49.A5</strain>
    </source>
</reference>
<protein>
    <submittedName>
        <fullName evidence="3">Uncharacterized protein</fullName>
    </submittedName>
</protein>
<evidence type="ECO:0000313" key="4">
    <source>
        <dbReference type="Proteomes" id="UP000092018"/>
    </source>
</evidence>